<dbReference type="PANTHER" id="PTHR21047">
    <property type="entry name" value="DTDP-6-DEOXY-D-GLUCOSE-3,5 EPIMERASE"/>
    <property type="match status" value="1"/>
</dbReference>
<dbReference type="InterPro" id="IPR014710">
    <property type="entry name" value="RmlC-like_jellyroll"/>
</dbReference>
<proteinExistence type="predicted"/>
<evidence type="ECO:0000256" key="1">
    <source>
        <dbReference type="PIRSR" id="PIRSR600888-3"/>
    </source>
</evidence>
<dbReference type="GO" id="GO:0005829">
    <property type="term" value="C:cytosol"/>
    <property type="evidence" value="ECO:0007669"/>
    <property type="project" value="TreeGrafter"/>
</dbReference>
<dbReference type="Pfam" id="PF14667">
    <property type="entry name" value="Polysacc_synt_C"/>
    <property type="match status" value="1"/>
</dbReference>
<comment type="caution">
    <text evidence="3">The sequence shown here is derived from an EMBL/GenBank/DDBJ whole genome shotgun (WGS) entry which is preliminary data.</text>
</comment>
<feature type="domain" description="Capsular polysaccharide assembling protein CapF C-terminal" evidence="2">
    <location>
        <begin position="13"/>
        <end position="129"/>
    </location>
</feature>
<reference evidence="3 4" key="1">
    <citation type="journal article" date="2015" name="Nature">
        <title>rRNA introns, odd ribosomes, and small enigmatic genomes across a large radiation of phyla.</title>
        <authorList>
            <person name="Brown C.T."/>
            <person name="Hug L.A."/>
            <person name="Thomas B.C."/>
            <person name="Sharon I."/>
            <person name="Castelle C.J."/>
            <person name="Singh A."/>
            <person name="Wilkins M.J."/>
            <person name="Williams K.H."/>
            <person name="Banfield J.F."/>
        </authorList>
    </citation>
    <scope>NUCLEOTIDE SEQUENCE [LARGE SCALE GENOMIC DNA]</scope>
</reference>
<dbReference type="GO" id="GO:0000271">
    <property type="term" value="P:polysaccharide biosynthetic process"/>
    <property type="evidence" value="ECO:0007669"/>
    <property type="project" value="TreeGrafter"/>
</dbReference>
<accession>A0A0G0MKQ9</accession>
<protein>
    <recommendedName>
        <fullName evidence="2">Capsular polysaccharide assembling protein CapF C-terminal domain-containing protein</fullName>
    </recommendedName>
</protein>
<evidence type="ECO:0000313" key="3">
    <source>
        <dbReference type="EMBL" id="KKQ74304.1"/>
    </source>
</evidence>
<dbReference type="Gene3D" id="2.60.120.10">
    <property type="entry name" value="Jelly Rolls"/>
    <property type="match status" value="1"/>
</dbReference>
<dbReference type="InterPro" id="IPR000888">
    <property type="entry name" value="RmlC-like"/>
</dbReference>
<dbReference type="PANTHER" id="PTHR21047:SF2">
    <property type="entry name" value="THYMIDINE DIPHOSPHO-4-KETO-RHAMNOSE 3,5-EPIMERASE"/>
    <property type="match status" value="1"/>
</dbReference>
<evidence type="ECO:0000313" key="4">
    <source>
        <dbReference type="Proteomes" id="UP000034181"/>
    </source>
</evidence>
<gene>
    <name evidence="3" type="ORF">US96_C0035G0008</name>
</gene>
<dbReference type="GO" id="GO:0019305">
    <property type="term" value="P:dTDP-rhamnose biosynthetic process"/>
    <property type="evidence" value="ECO:0007669"/>
    <property type="project" value="TreeGrafter"/>
</dbReference>
<dbReference type="Proteomes" id="UP000034181">
    <property type="component" value="Unassembled WGS sequence"/>
</dbReference>
<dbReference type="InterPro" id="IPR011051">
    <property type="entry name" value="RmlC_Cupin_sf"/>
</dbReference>
<dbReference type="SUPFAM" id="SSF51182">
    <property type="entry name" value="RmlC-like cupins"/>
    <property type="match status" value="1"/>
</dbReference>
<dbReference type="AlphaFoldDB" id="A0A0G0MKQ9"/>
<organism evidence="3 4">
    <name type="scientific">Candidatus Woesebacteria bacterium GW2011_GWB1_38_5b</name>
    <dbReference type="NCBI Taxonomy" id="1618569"/>
    <lineage>
        <taxon>Bacteria</taxon>
        <taxon>Candidatus Woeseibacteriota</taxon>
    </lineage>
</organism>
<feature type="site" description="Participates in a stacking interaction with the thymidine ring of dTDP-4-oxo-6-deoxyglucose" evidence="1">
    <location>
        <position position="121"/>
    </location>
</feature>
<sequence length="134" mass="15844">MAFYKIVTRKRYVDKRGQLVEYLTRKETGEKIFGHIYFVTFAKKGIVRGNHYHKKKKEFFGLVQGKVKILLEDIKTGKKRKYILNAKSEKFELLIIEPYVAHAVESLEKGTILVDYFTKPFDLKNPDDYNHKLI</sequence>
<name>A0A0G0MKQ9_9BACT</name>
<dbReference type="GO" id="GO:0008830">
    <property type="term" value="F:dTDP-4-dehydrorhamnose 3,5-epimerase activity"/>
    <property type="evidence" value="ECO:0007669"/>
    <property type="project" value="InterPro"/>
</dbReference>
<evidence type="ECO:0000259" key="2">
    <source>
        <dbReference type="Pfam" id="PF14667"/>
    </source>
</evidence>
<dbReference type="EMBL" id="LBUZ01000035">
    <property type="protein sequence ID" value="KKQ74304.1"/>
    <property type="molecule type" value="Genomic_DNA"/>
</dbReference>
<dbReference type="InterPro" id="IPR029303">
    <property type="entry name" value="CapF_C"/>
</dbReference>